<dbReference type="InterPro" id="IPR011011">
    <property type="entry name" value="Znf_FYVE_PHD"/>
</dbReference>
<dbReference type="InterPro" id="IPR046341">
    <property type="entry name" value="SET_dom_sf"/>
</dbReference>
<evidence type="ECO:0000256" key="13">
    <source>
        <dbReference type="PROSITE-ProRule" id="PRU00146"/>
    </source>
</evidence>
<evidence type="ECO:0000256" key="2">
    <source>
        <dbReference type="ARBA" id="ARBA00022603"/>
    </source>
</evidence>
<feature type="domain" description="PHD-type" evidence="15">
    <location>
        <begin position="680"/>
        <end position="731"/>
    </location>
</feature>
<evidence type="ECO:0000256" key="5">
    <source>
        <dbReference type="ARBA" id="ARBA00022723"/>
    </source>
</evidence>
<keyword evidence="6" id="KW-0677">Repeat</keyword>
<evidence type="ECO:0000256" key="8">
    <source>
        <dbReference type="ARBA" id="ARBA00022833"/>
    </source>
</evidence>
<dbReference type="PROSITE" id="PS01359">
    <property type="entry name" value="ZF_PHD_1"/>
    <property type="match status" value="1"/>
</dbReference>
<dbReference type="PROSITE" id="PS50868">
    <property type="entry name" value="POST_SET"/>
    <property type="match status" value="1"/>
</dbReference>
<dbReference type="SUPFAM" id="SSF63748">
    <property type="entry name" value="Tudor/PWWP/MBT"/>
    <property type="match status" value="2"/>
</dbReference>
<evidence type="ECO:0000313" key="19">
    <source>
        <dbReference type="EMBL" id="KAG6437654.1"/>
    </source>
</evidence>
<dbReference type="GO" id="GO:0048188">
    <property type="term" value="C:Set1C/COMPASS complex"/>
    <property type="evidence" value="ECO:0007669"/>
    <property type="project" value="UniProtKB-ARBA"/>
</dbReference>
<feature type="domain" description="PHD-type" evidence="15">
    <location>
        <begin position="496"/>
        <end position="552"/>
    </location>
</feature>
<dbReference type="PROSITE" id="PS51805">
    <property type="entry name" value="EPHD"/>
    <property type="match status" value="1"/>
</dbReference>
<comment type="caution">
    <text evidence="19">The sequence shown here is derived from an EMBL/GenBank/DDBJ whole genome shotgun (WGS) entry which is preliminary data.</text>
</comment>
<evidence type="ECO:0000256" key="7">
    <source>
        <dbReference type="ARBA" id="ARBA00022771"/>
    </source>
</evidence>
<dbReference type="CDD" id="cd15517">
    <property type="entry name" value="PHD_TCF19_like"/>
    <property type="match status" value="1"/>
</dbReference>
<evidence type="ECO:0000313" key="20">
    <source>
        <dbReference type="Proteomes" id="UP000298416"/>
    </source>
</evidence>
<dbReference type="InterPro" id="IPR001965">
    <property type="entry name" value="Znf_PHD"/>
</dbReference>
<dbReference type="SMART" id="SM00249">
    <property type="entry name" value="PHD"/>
    <property type="match status" value="3"/>
</dbReference>
<dbReference type="InterPro" id="IPR001214">
    <property type="entry name" value="SET_dom"/>
</dbReference>
<dbReference type="FunFam" id="2.170.270.10:FF:000058">
    <property type="entry name" value="Histone-lysine N-methyltransferase"/>
    <property type="match status" value="1"/>
</dbReference>
<evidence type="ECO:0000259" key="16">
    <source>
        <dbReference type="PROSITE" id="PS50280"/>
    </source>
</evidence>
<dbReference type="GO" id="GO:0008168">
    <property type="term" value="F:methyltransferase activity"/>
    <property type="evidence" value="ECO:0007669"/>
    <property type="project" value="UniProtKB-KW"/>
</dbReference>
<evidence type="ECO:0000256" key="10">
    <source>
        <dbReference type="ARBA" id="ARBA00023242"/>
    </source>
</evidence>
<feature type="domain" description="SET" evidence="16">
    <location>
        <begin position="976"/>
        <end position="1093"/>
    </location>
</feature>
<keyword evidence="4" id="KW-0949">S-adenosyl-L-methionine</keyword>
<keyword evidence="10" id="KW-0539">Nucleus</keyword>
<dbReference type="Gene3D" id="2.170.270.10">
    <property type="entry name" value="SET domain"/>
    <property type="match status" value="1"/>
</dbReference>
<evidence type="ECO:0000256" key="11">
    <source>
        <dbReference type="ARBA" id="ARBA00052314"/>
    </source>
</evidence>
<dbReference type="Pfam" id="PF00856">
    <property type="entry name" value="SET"/>
    <property type="match status" value="1"/>
</dbReference>
<dbReference type="PANTHER" id="PTHR13793">
    <property type="entry name" value="PHD FINGER PROTEINS"/>
    <property type="match status" value="1"/>
</dbReference>
<dbReference type="GO" id="GO:0006357">
    <property type="term" value="P:regulation of transcription by RNA polymerase II"/>
    <property type="evidence" value="ECO:0007669"/>
    <property type="project" value="TreeGrafter"/>
</dbReference>
<evidence type="ECO:0000256" key="6">
    <source>
        <dbReference type="ARBA" id="ARBA00022737"/>
    </source>
</evidence>
<accession>A0A8X9AEB4</accession>
<feature type="domain" description="PHD-type" evidence="18">
    <location>
        <begin position="722"/>
        <end position="849"/>
    </location>
</feature>
<dbReference type="Pfam" id="PF00855">
    <property type="entry name" value="PWWP"/>
    <property type="match status" value="1"/>
</dbReference>
<dbReference type="InterPro" id="IPR034732">
    <property type="entry name" value="EPHD"/>
</dbReference>
<dbReference type="PROSITE" id="PS50280">
    <property type="entry name" value="SET"/>
    <property type="match status" value="1"/>
</dbReference>
<comment type="function">
    <text evidence="12">Histone methyltransferase.</text>
</comment>
<dbReference type="InterPro" id="IPR019786">
    <property type="entry name" value="Zinc_finger_PHD-type_CS"/>
</dbReference>
<dbReference type="PROSITE" id="PS51566">
    <property type="entry name" value="SAM_MT43_TRX_MLL"/>
    <property type="match status" value="1"/>
</dbReference>
<evidence type="ECO:0000259" key="17">
    <source>
        <dbReference type="PROSITE" id="PS50868"/>
    </source>
</evidence>
<dbReference type="SUPFAM" id="SSF82199">
    <property type="entry name" value="SET domain"/>
    <property type="match status" value="1"/>
</dbReference>
<evidence type="ECO:0000256" key="3">
    <source>
        <dbReference type="ARBA" id="ARBA00022679"/>
    </source>
</evidence>
<dbReference type="Pfam" id="PF00628">
    <property type="entry name" value="PHD"/>
    <property type="match status" value="1"/>
</dbReference>
<dbReference type="Proteomes" id="UP000298416">
    <property type="component" value="Unassembled WGS sequence"/>
</dbReference>
<evidence type="ECO:0000256" key="9">
    <source>
        <dbReference type="ARBA" id="ARBA00022853"/>
    </source>
</evidence>
<reference evidence="19" key="1">
    <citation type="submission" date="2018-01" db="EMBL/GenBank/DDBJ databases">
        <authorList>
            <person name="Mao J.F."/>
        </authorList>
    </citation>
    <scope>NUCLEOTIDE SEQUENCE</scope>
    <source>
        <strain evidence="19">Huo1</strain>
        <tissue evidence="19">Leaf</tissue>
    </source>
</reference>
<dbReference type="Gene3D" id="3.10.390.10">
    <property type="entry name" value="SAND domain-like"/>
    <property type="match status" value="1"/>
</dbReference>
<evidence type="ECO:0000256" key="1">
    <source>
        <dbReference type="ARBA" id="ARBA00004123"/>
    </source>
</evidence>
<keyword evidence="3" id="KW-0808">Transferase</keyword>
<comment type="subcellular location">
    <subcellularLocation>
        <location evidence="1">Nucleus</location>
    </subcellularLocation>
</comment>
<organism evidence="19">
    <name type="scientific">Salvia splendens</name>
    <name type="common">Scarlet sage</name>
    <dbReference type="NCBI Taxonomy" id="180675"/>
    <lineage>
        <taxon>Eukaryota</taxon>
        <taxon>Viridiplantae</taxon>
        <taxon>Streptophyta</taxon>
        <taxon>Embryophyta</taxon>
        <taxon>Tracheophyta</taxon>
        <taxon>Spermatophyta</taxon>
        <taxon>Magnoliopsida</taxon>
        <taxon>eudicotyledons</taxon>
        <taxon>Gunneridae</taxon>
        <taxon>Pentapetalae</taxon>
        <taxon>asterids</taxon>
        <taxon>lamiids</taxon>
        <taxon>Lamiales</taxon>
        <taxon>Lamiaceae</taxon>
        <taxon>Nepetoideae</taxon>
        <taxon>Mentheae</taxon>
        <taxon>Salviinae</taxon>
        <taxon>Salvia</taxon>
        <taxon>Salvia subgen. Calosphace</taxon>
        <taxon>core Calosphace</taxon>
    </lineage>
</organism>
<gene>
    <name evidence="19" type="ORF">SASPL_102575</name>
</gene>
<dbReference type="CDD" id="cd10518">
    <property type="entry name" value="SET_SETD1-like"/>
    <property type="match status" value="1"/>
</dbReference>
<evidence type="ECO:0000259" key="18">
    <source>
        <dbReference type="PROSITE" id="PS51805"/>
    </source>
</evidence>
<dbReference type="CDD" id="cd15495">
    <property type="entry name" value="PHD_ATX3_4_5_like"/>
    <property type="match status" value="1"/>
</dbReference>
<dbReference type="SUPFAM" id="SSF57903">
    <property type="entry name" value="FYVE/PHD zinc finger"/>
    <property type="match status" value="2"/>
</dbReference>
<dbReference type="InterPro" id="IPR025780">
    <property type="entry name" value="Hist-Lys_N-MeTrfase_ATX"/>
</dbReference>
<dbReference type="Gene3D" id="2.30.30.140">
    <property type="match status" value="2"/>
</dbReference>
<dbReference type="Gene3D" id="3.30.40.10">
    <property type="entry name" value="Zinc/RING finger domain, C3HC4 (zinc finger)"/>
    <property type="match status" value="3"/>
</dbReference>
<keyword evidence="5" id="KW-0479">Metal-binding</keyword>
<reference evidence="19" key="2">
    <citation type="submission" date="2020-08" db="EMBL/GenBank/DDBJ databases">
        <title>Plant Genome Project.</title>
        <authorList>
            <person name="Zhang R.-G."/>
        </authorList>
    </citation>
    <scope>NUCLEOTIDE SEQUENCE</scope>
    <source>
        <strain evidence="19">Huo1</strain>
        <tissue evidence="19">Leaf</tissue>
    </source>
</reference>
<keyword evidence="8" id="KW-0862">Zinc</keyword>
<dbReference type="InterPro" id="IPR013083">
    <property type="entry name" value="Znf_RING/FYVE/PHD"/>
</dbReference>
<dbReference type="PROSITE" id="PS50016">
    <property type="entry name" value="ZF_PHD_2"/>
    <property type="match status" value="2"/>
</dbReference>
<evidence type="ECO:0000256" key="4">
    <source>
        <dbReference type="ARBA" id="ARBA00022691"/>
    </source>
</evidence>
<dbReference type="PANTHER" id="PTHR13793:SF92">
    <property type="entry name" value="HISTONE-LYSINE N-METHYLTRANSFERASE ATX3"/>
    <property type="match status" value="1"/>
</dbReference>
<dbReference type="InterPro" id="IPR042011">
    <property type="entry name" value="ATX3/4/5_PHD"/>
</dbReference>
<name>A0A8X9AEB4_SALSN</name>
<keyword evidence="2" id="KW-0489">Methyltransferase</keyword>
<dbReference type="SMART" id="SM00508">
    <property type="entry name" value="PostSET"/>
    <property type="match status" value="1"/>
</dbReference>
<dbReference type="AlphaFoldDB" id="A0A8X9AEB4"/>
<dbReference type="InterPro" id="IPR000313">
    <property type="entry name" value="PWWP_dom"/>
</dbReference>
<feature type="domain" description="Post-SET" evidence="17">
    <location>
        <begin position="1102"/>
        <end position="1118"/>
    </location>
</feature>
<dbReference type="SMART" id="SM00317">
    <property type="entry name" value="SET"/>
    <property type="match status" value="1"/>
</dbReference>
<sequence length="1118" mass="125073">MIGKQPSKIGMPKLKRCSAEKEEISGGDDVGNSRIAAVDSKKISNQMYTVPIVQIEGKDINLSSYCRKIGMSRVNSKVNSIEEEVPENKPPLLKSSLGRREVLPTKFKDSILHPWKKEKLESGDDLEGCLAYNDECAQDVPRNKKSKRESHDDDIYLVKKKPRIERKLDFSLKNIILEPNYSSPSSVTSVDAAVSSVSAGVESGGKTSAYAGTRKTVKEKVTAKKADFYEPADFVMGDIVWAKCGKNFPAWPAVVIDPLLQAPETVLRACIPGTLCVMFYGFSRTGLRVNYSEFVLMHDYIHSGNLDKCYEQLQLVISATAIFAVAMGFDCLGPKWDGMGWVVISKRCYGMQDYAWIKAGMIFPFHEYMDRFQGQTKLHGSKPSDFRMAVEEAVMAENGYADSAMEAGQEILPAGNHGEAEEATGSNQESGCSTQQASNCASPYNLYEDIVVKKKDTRVCGSCSLTFPSRMVKKVKSATAKPHFLCDHCIKLRKSKQYCGICKEIWHHSDGGSWVCCDSCNVWVHADCAKISAELLKDIHALDYFCPECEGKPASKLFELEIQSCPISPAKTIGSKTPPEKLMVVCNGADGTYYPSLHLVQCICGSCGTKMYGLSEWERHTGCRAKKWKHSVKVKGTKIPLEKWMTENNVLVCNPTRLDKQQLCAFLKENYQPVHAKWTTERCAICRWVEDWDYNKIIICNRCQIAVHQECYGTGNSQDFASWVCRACETPEVEREWGALKPTDVQIFWVHVTCAWFRPEVAFLNAEKMEPAVGVFRIPPSAFTKVCVICKQIHGSCTQCCKCATYFHATCASRAGYCMEDAGSLGGLHCSEKNGAQITKWISYCAVHRVPSTENVLVIQTPDGIFSNRGVLQSQYQEQCSRGVRLISSRTSECSGSSHADADGFDAMSAARCRIYKRSSIKKTGIEPTSHRLMGPSRHSLLDIERLNSLHEDSDDAKSFPTLRERLDHLRKTEKYRVCFGKSGIHGWGLFARRSMQEGEMVAEYRGEQVRRSVADLREARYRLEGKDCYLFKISEEVVIDATNKGNIARLINHSCMPNCYARIMSVGEEESRIVLIARSNVSAGAELTYDYLFDPDEREEVKVPCLCAAPNCRRFLN</sequence>
<comment type="catalytic activity">
    <reaction evidence="11">
        <text>L-lysyl-[histone] + S-adenosyl-L-methionine = N(6)-methyl-L-lysyl-[histone] + S-adenosyl-L-homocysteine + H(+)</text>
        <dbReference type="Rhea" id="RHEA:10024"/>
        <dbReference type="Rhea" id="RHEA-COMP:9845"/>
        <dbReference type="Rhea" id="RHEA-COMP:9846"/>
        <dbReference type="ChEBI" id="CHEBI:15378"/>
        <dbReference type="ChEBI" id="CHEBI:29969"/>
        <dbReference type="ChEBI" id="CHEBI:57856"/>
        <dbReference type="ChEBI" id="CHEBI:59789"/>
        <dbReference type="ChEBI" id="CHEBI:61929"/>
    </reaction>
</comment>
<keyword evidence="9" id="KW-0156">Chromatin regulator</keyword>
<dbReference type="InterPro" id="IPR003616">
    <property type="entry name" value="Post-SET_dom"/>
</dbReference>
<feature type="region of interest" description="Disordered" evidence="14">
    <location>
        <begin position="1"/>
        <end position="26"/>
    </location>
</feature>
<proteinExistence type="predicted"/>
<dbReference type="Pfam" id="PF13831">
    <property type="entry name" value="PHD_2"/>
    <property type="match status" value="1"/>
</dbReference>
<dbReference type="InterPro" id="IPR010919">
    <property type="entry name" value="SAND-like_dom_sf"/>
</dbReference>
<dbReference type="GO" id="GO:0006325">
    <property type="term" value="P:chromatin organization"/>
    <property type="evidence" value="ECO:0007669"/>
    <property type="project" value="UniProtKB-KW"/>
</dbReference>
<dbReference type="EMBL" id="PNBA02000001">
    <property type="protein sequence ID" value="KAG6437654.1"/>
    <property type="molecule type" value="Genomic_DNA"/>
</dbReference>
<evidence type="ECO:0000259" key="15">
    <source>
        <dbReference type="PROSITE" id="PS50016"/>
    </source>
</evidence>
<dbReference type="InterPro" id="IPR050701">
    <property type="entry name" value="Histone_Mod_Regulator"/>
</dbReference>
<dbReference type="Pfam" id="PF13832">
    <property type="entry name" value="zf-HC5HC2H_2"/>
    <property type="match status" value="1"/>
</dbReference>
<evidence type="ECO:0000256" key="14">
    <source>
        <dbReference type="SAM" id="MobiDB-lite"/>
    </source>
</evidence>
<protein>
    <submittedName>
        <fullName evidence="19">Uncharacterized protein</fullName>
    </submittedName>
</protein>
<keyword evidence="20" id="KW-1185">Reference proteome</keyword>
<evidence type="ECO:0000256" key="12">
    <source>
        <dbReference type="ARBA" id="ARBA00054897"/>
    </source>
</evidence>
<dbReference type="GO" id="GO:0032259">
    <property type="term" value="P:methylation"/>
    <property type="evidence" value="ECO:0007669"/>
    <property type="project" value="UniProtKB-KW"/>
</dbReference>
<dbReference type="FunFam" id="3.30.40.10:FF:000464">
    <property type="entry name" value="Histone-lysine N-methyltransferase"/>
    <property type="match status" value="1"/>
</dbReference>
<dbReference type="InterPro" id="IPR019787">
    <property type="entry name" value="Znf_PHD-finger"/>
</dbReference>
<dbReference type="GO" id="GO:0008270">
    <property type="term" value="F:zinc ion binding"/>
    <property type="evidence" value="ECO:0007669"/>
    <property type="project" value="UniProtKB-KW"/>
</dbReference>
<keyword evidence="7 13" id="KW-0863">Zinc-finger</keyword>